<dbReference type="RefSeq" id="WP_150924185.1">
    <property type="nucleotide sequence ID" value="NZ_CP044232.1"/>
</dbReference>
<dbReference type="GO" id="GO:0003677">
    <property type="term" value="F:DNA binding"/>
    <property type="evidence" value="ECO:0007669"/>
    <property type="project" value="InterPro"/>
</dbReference>
<dbReference type="Gene3D" id="1.10.1740.10">
    <property type="match status" value="1"/>
</dbReference>
<dbReference type="InterPro" id="IPR013249">
    <property type="entry name" value="RNA_pol_sigma70_r4_t2"/>
</dbReference>
<dbReference type="Gene3D" id="1.10.10.10">
    <property type="entry name" value="Winged helix-like DNA-binding domain superfamily/Winged helix DNA-binding domain"/>
    <property type="match status" value="1"/>
</dbReference>
<comment type="similarity">
    <text evidence="1">Belongs to the sigma-70 factor family. ECF subfamily.</text>
</comment>
<sequence length="425" mass="45813">MTVRAPADPRDGPAGARPSDPRDGPAGARPSDAALAEVVRAENARLVRALAGRFDLDVAEDAVADAVAEALREWRVCGIPPRPGAWLATAARHNALDRVRRDARYRHKLAEWAAPPAQPADERADADERLPLLFGCCHPALAPDAQLALTLRAVCGLTAAQIAALTFEPVARVGQRIVRAKRKVSAAGIPLRIPERAEFPARLDTVLAVVAAVYTRAHLLDGADGRTDRDAAEDAVWLARVVASALPEEPEALGALALLLLHRARDEARSLNGEIVLLPAQDRRCWDPAAIAEGIALLHRAAALHRPGRWQLQAAIAACHAEAEDPSATDWRQILVLYELLLRYDTSPVVRLNRAVALAEVAGPRVALSEVEVLPLDSSHLWHAVRADLLRRLGRGAEAAAGNARAAELARNDAERRLLRSRLPE</sequence>
<evidence type="ECO:0000256" key="4">
    <source>
        <dbReference type="ARBA" id="ARBA00023163"/>
    </source>
</evidence>
<feature type="domain" description="RNA polymerase sigma-70 region 2" evidence="6">
    <location>
        <begin position="42"/>
        <end position="104"/>
    </location>
</feature>
<feature type="domain" description="RNA polymerase sigma factor 70 region 4 type 2" evidence="7">
    <location>
        <begin position="135"/>
        <end position="183"/>
    </location>
</feature>
<feature type="region of interest" description="Disordered" evidence="5">
    <location>
        <begin position="1"/>
        <end position="31"/>
    </location>
</feature>
<keyword evidence="3" id="KW-0731">Sigma factor</keyword>
<evidence type="ECO:0000259" key="8">
    <source>
        <dbReference type="Pfam" id="PF20239"/>
    </source>
</evidence>
<evidence type="ECO:0000313" key="9">
    <source>
        <dbReference type="EMBL" id="QEW02624.1"/>
    </source>
</evidence>
<evidence type="ECO:0000259" key="6">
    <source>
        <dbReference type="Pfam" id="PF04542"/>
    </source>
</evidence>
<dbReference type="Pfam" id="PF20239">
    <property type="entry name" value="DUF6596"/>
    <property type="match status" value="1"/>
</dbReference>
<evidence type="ECO:0000313" key="10">
    <source>
        <dbReference type="Proteomes" id="UP000325516"/>
    </source>
</evidence>
<dbReference type="InterPro" id="IPR013324">
    <property type="entry name" value="RNA_pol_sigma_r3/r4-like"/>
</dbReference>
<dbReference type="InterPro" id="IPR046531">
    <property type="entry name" value="DUF6596"/>
</dbReference>
<reference evidence="10" key="1">
    <citation type="submission" date="2019-09" db="EMBL/GenBank/DDBJ databases">
        <title>Mumia zhuanghuii sp. nov. isolated from the intestinal contents of plateau pika (Ochotona curzoniae) in the Qinghai-Tibet plateau of China.</title>
        <authorList>
            <person name="Tian Z."/>
        </authorList>
    </citation>
    <scope>NUCLEOTIDE SEQUENCE [LARGE SCALE GENOMIC DNA]</scope>
    <source>
        <strain evidence="10">L-031</strain>
    </source>
</reference>
<feature type="compositionally biased region" description="Low complexity" evidence="5">
    <location>
        <begin position="1"/>
        <end position="18"/>
    </location>
</feature>
<dbReference type="AlphaFoldDB" id="A0A5J6L294"/>
<evidence type="ECO:0000256" key="3">
    <source>
        <dbReference type="ARBA" id="ARBA00023082"/>
    </source>
</evidence>
<dbReference type="Proteomes" id="UP000325516">
    <property type="component" value="Chromosome"/>
</dbReference>
<keyword evidence="10" id="KW-1185">Reference proteome</keyword>
<evidence type="ECO:0000256" key="5">
    <source>
        <dbReference type="SAM" id="MobiDB-lite"/>
    </source>
</evidence>
<dbReference type="GO" id="GO:0016987">
    <property type="term" value="F:sigma factor activity"/>
    <property type="evidence" value="ECO:0007669"/>
    <property type="project" value="UniProtKB-KW"/>
</dbReference>
<organism evidence="9 10">
    <name type="scientific">Microbacterium lushaniae</name>
    <dbReference type="NCBI Taxonomy" id="2614639"/>
    <lineage>
        <taxon>Bacteria</taxon>
        <taxon>Bacillati</taxon>
        <taxon>Actinomycetota</taxon>
        <taxon>Actinomycetes</taxon>
        <taxon>Micrococcales</taxon>
        <taxon>Microbacteriaceae</taxon>
        <taxon>Microbacterium</taxon>
    </lineage>
</organism>
<feature type="domain" description="DUF6596" evidence="8">
    <location>
        <begin position="202"/>
        <end position="302"/>
    </location>
</feature>
<accession>A0A5J6L294</accession>
<evidence type="ECO:0000256" key="1">
    <source>
        <dbReference type="ARBA" id="ARBA00010641"/>
    </source>
</evidence>
<dbReference type="GO" id="GO:0006352">
    <property type="term" value="P:DNA-templated transcription initiation"/>
    <property type="evidence" value="ECO:0007669"/>
    <property type="project" value="InterPro"/>
</dbReference>
<dbReference type="InterPro" id="IPR036388">
    <property type="entry name" value="WH-like_DNA-bd_sf"/>
</dbReference>
<protein>
    <submittedName>
        <fullName evidence="9">RNA polymerase sigma factor</fullName>
    </submittedName>
</protein>
<keyword evidence="4" id="KW-0804">Transcription</keyword>
<evidence type="ECO:0000256" key="2">
    <source>
        <dbReference type="ARBA" id="ARBA00023015"/>
    </source>
</evidence>
<dbReference type="SUPFAM" id="SSF88659">
    <property type="entry name" value="Sigma3 and sigma4 domains of RNA polymerase sigma factors"/>
    <property type="match status" value="1"/>
</dbReference>
<dbReference type="EMBL" id="CP044232">
    <property type="protein sequence ID" value="QEW02624.1"/>
    <property type="molecule type" value="Genomic_DNA"/>
</dbReference>
<name>A0A5J6L294_9MICO</name>
<evidence type="ECO:0000259" key="7">
    <source>
        <dbReference type="Pfam" id="PF08281"/>
    </source>
</evidence>
<dbReference type="PANTHER" id="PTHR47756:SF2">
    <property type="entry name" value="BLL6612 PROTEIN"/>
    <property type="match status" value="1"/>
</dbReference>
<proteinExistence type="inferred from homology"/>
<dbReference type="InterPro" id="IPR013325">
    <property type="entry name" value="RNA_pol_sigma_r2"/>
</dbReference>
<dbReference type="Pfam" id="PF08281">
    <property type="entry name" value="Sigma70_r4_2"/>
    <property type="match status" value="1"/>
</dbReference>
<gene>
    <name evidence="9" type="ORF">F6J85_05580</name>
</gene>
<dbReference type="Pfam" id="PF04542">
    <property type="entry name" value="Sigma70_r2"/>
    <property type="match status" value="1"/>
</dbReference>
<dbReference type="SUPFAM" id="SSF88946">
    <property type="entry name" value="Sigma2 domain of RNA polymerase sigma factors"/>
    <property type="match status" value="1"/>
</dbReference>
<keyword evidence="2" id="KW-0805">Transcription regulation</keyword>
<dbReference type="PANTHER" id="PTHR47756">
    <property type="entry name" value="BLL6612 PROTEIN-RELATED"/>
    <property type="match status" value="1"/>
</dbReference>
<dbReference type="InterPro" id="IPR007627">
    <property type="entry name" value="RNA_pol_sigma70_r2"/>
</dbReference>
<dbReference type="KEGG" id="mlz:F6J85_05580"/>